<evidence type="ECO:0000256" key="1">
    <source>
        <dbReference type="SAM" id="MobiDB-lite"/>
    </source>
</evidence>
<dbReference type="AlphaFoldDB" id="A0AAV8V613"/>
<keyword evidence="3" id="KW-1185">Reference proteome</keyword>
<name>A0AAV8V613_9CUCU</name>
<reference evidence="2 3" key="1">
    <citation type="journal article" date="2023" name="Insect Mol. Biol.">
        <title>Genome sequencing provides insights into the evolution of gene families encoding plant cell wall-degrading enzymes in longhorned beetles.</title>
        <authorList>
            <person name="Shin N.R."/>
            <person name="Okamura Y."/>
            <person name="Kirsch R."/>
            <person name="Pauchet Y."/>
        </authorList>
    </citation>
    <scope>NUCLEOTIDE SEQUENCE [LARGE SCALE GENOMIC DNA]</scope>
    <source>
        <strain evidence="2">EAD_L_NR</strain>
    </source>
</reference>
<feature type="compositionally biased region" description="Polar residues" evidence="1">
    <location>
        <begin position="70"/>
        <end position="79"/>
    </location>
</feature>
<protein>
    <submittedName>
        <fullName evidence="2">Uncharacterized protein</fullName>
    </submittedName>
</protein>
<proteinExistence type="predicted"/>
<dbReference type="Proteomes" id="UP001159042">
    <property type="component" value="Unassembled WGS sequence"/>
</dbReference>
<sequence length="136" mass="15989">MLETKFDELKILDADVYELLLEDATEEEMHKDVQTADGYQRKFLEMRARYEQFGGNKSVHTDADLEQRSEVNSSMSEASRQGKRKFKLPKIEFKRFSGDIKDWLSFWAQFKKIHVDEEIDNHDKIEQPSKVVARGS</sequence>
<dbReference type="EMBL" id="JANEYG010000477">
    <property type="protein sequence ID" value="KAJ8909615.1"/>
    <property type="molecule type" value="Genomic_DNA"/>
</dbReference>
<accession>A0AAV8V613</accession>
<feature type="compositionally biased region" description="Basic and acidic residues" evidence="1">
    <location>
        <begin position="59"/>
        <end position="69"/>
    </location>
</feature>
<feature type="region of interest" description="Disordered" evidence="1">
    <location>
        <begin position="59"/>
        <end position="81"/>
    </location>
</feature>
<comment type="caution">
    <text evidence="2">The sequence shown here is derived from an EMBL/GenBank/DDBJ whole genome shotgun (WGS) entry which is preliminary data.</text>
</comment>
<evidence type="ECO:0000313" key="2">
    <source>
        <dbReference type="EMBL" id="KAJ8909615.1"/>
    </source>
</evidence>
<organism evidence="2 3">
    <name type="scientific">Exocentrus adspersus</name>
    <dbReference type="NCBI Taxonomy" id="1586481"/>
    <lineage>
        <taxon>Eukaryota</taxon>
        <taxon>Metazoa</taxon>
        <taxon>Ecdysozoa</taxon>
        <taxon>Arthropoda</taxon>
        <taxon>Hexapoda</taxon>
        <taxon>Insecta</taxon>
        <taxon>Pterygota</taxon>
        <taxon>Neoptera</taxon>
        <taxon>Endopterygota</taxon>
        <taxon>Coleoptera</taxon>
        <taxon>Polyphaga</taxon>
        <taxon>Cucujiformia</taxon>
        <taxon>Chrysomeloidea</taxon>
        <taxon>Cerambycidae</taxon>
        <taxon>Lamiinae</taxon>
        <taxon>Acanthocinini</taxon>
        <taxon>Exocentrus</taxon>
    </lineage>
</organism>
<gene>
    <name evidence="2" type="ORF">NQ315_016688</name>
</gene>
<evidence type="ECO:0000313" key="3">
    <source>
        <dbReference type="Proteomes" id="UP001159042"/>
    </source>
</evidence>